<accession>A0A495WZR8</accession>
<evidence type="ECO:0000259" key="1">
    <source>
        <dbReference type="Pfam" id="PF01510"/>
    </source>
</evidence>
<dbReference type="Proteomes" id="UP000272729">
    <property type="component" value="Unassembled WGS sequence"/>
</dbReference>
<dbReference type="SUPFAM" id="SSF55846">
    <property type="entry name" value="N-acetylmuramoyl-L-alanine amidase-like"/>
    <property type="match status" value="1"/>
</dbReference>
<dbReference type="EMBL" id="RBXR01000001">
    <property type="protein sequence ID" value="RKT67120.1"/>
    <property type="molecule type" value="Genomic_DNA"/>
</dbReference>
<gene>
    <name evidence="2" type="ORF">DFJ66_0288</name>
</gene>
<dbReference type="GO" id="GO:0008745">
    <property type="term" value="F:N-acetylmuramoyl-L-alanine amidase activity"/>
    <property type="evidence" value="ECO:0007669"/>
    <property type="project" value="InterPro"/>
</dbReference>
<dbReference type="AlphaFoldDB" id="A0A495WZR8"/>
<feature type="domain" description="N-acetylmuramoyl-L-alanine amidase" evidence="1">
    <location>
        <begin position="14"/>
        <end position="167"/>
    </location>
</feature>
<reference evidence="2 3" key="1">
    <citation type="submission" date="2018-10" db="EMBL/GenBank/DDBJ databases">
        <title>Sequencing the genomes of 1000 actinobacteria strains.</title>
        <authorList>
            <person name="Klenk H.-P."/>
        </authorList>
    </citation>
    <scope>NUCLEOTIDE SEQUENCE [LARGE SCALE GENOMIC DNA]</scope>
    <source>
        <strain evidence="2 3">DSM 43911</strain>
    </source>
</reference>
<dbReference type="Gene3D" id="3.40.80.10">
    <property type="entry name" value="Peptidoglycan recognition protein-like"/>
    <property type="match status" value="1"/>
</dbReference>
<protein>
    <submittedName>
        <fullName evidence="2">N-acetyl-anhydromuramyl-L-alanine amidase AmpD</fullName>
    </submittedName>
</protein>
<sequence>MAPYSSARPGDPYFVTIHTGEGILGRFDMAAFLDGNPGASVHAASDAGGVVAPLVPYDRAAWTAGYTANAWGLHIELCAFAHMTRAQWLSESDIVLWIPWIGENRTVRSPMSMLRNSAAWVREVSNLYGIPARKIGAAELRDRVGGICGHADTSAAWGETDHTDPGPNFPWDVFIALVQGQEDDHMPEDPNNPYLRKSDSEYLAREMEKYNNERKRGDEFVVVTLSAAIAELSDDPSLTKDEVRQIVDAAEQQQTAELKAHIDATVADVDEQALADALAARGIGGASPAEVKAALAEVLRRGVGVS</sequence>
<name>A0A495WZR8_9PSEU</name>
<dbReference type="OrthoDB" id="4561060at2"/>
<dbReference type="InterPro" id="IPR036505">
    <property type="entry name" value="Amidase/PGRP_sf"/>
</dbReference>
<evidence type="ECO:0000313" key="2">
    <source>
        <dbReference type="EMBL" id="RKT67120.1"/>
    </source>
</evidence>
<dbReference type="RefSeq" id="WP_121217187.1">
    <property type="nucleotide sequence ID" value="NZ_JBIUBA010000046.1"/>
</dbReference>
<dbReference type="Pfam" id="PF01510">
    <property type="entry name" value="Amidase_2"/>
    <property type="match status" value="1"/>
</dbReference>
<dbReference type="GO" id="GO:0009253">
    <property type="term" value="P:peptidoglycan catabolic process"/>
    <property type="evidence" value="ECO:0007669"/>
    <property type="project" value="InterPro"/>
</dbReference>
<keyword evidence="3" id="KW-1185">Reference proteome</keyword>
<evidence type="ECO:0000313" key="3">
    <source>
        <dbReference type="Proteomes" id="UP000272729"/>
    </source>
</evidence>
<comment type="caution">
    <text evidence="2">The sequence shown here is derived from an EMBL/GenBank/DDBJ whole genome shotgun (WGS) entry which is preliminary data.</text>
</comment>
<proteinExistence type="predicted"/>
<organism evidence="2 3">
    <name type="scientific">Saccharothrix variisporea</name>
    <dbReference type="NCBI Taxonomy" id="543527"/>
    <lineage>
        <taxon>Bacteria</taxon>
        <taxon>Bacillati</taxon>
        <taxon>Actinomycetota</taxon>
        <taxon>Actinomycetes</taxon>
        <taxon>Pseudonocardiales</taxon>
        <taxon>Pseudonocardiaceae</taxon>
        <taxon>Saccharothrix</taxon>
    </lineage>
</organism>
<dbReference type="InterPro" id="IPR002502">
    <property type="entry name" value="Amidase_domain"/>
</dbReference>